<dbReference type="GO" id="GO:0008392">
    <property type="term" value="F:arachidonate epoxygenase activity"/>
    <property type="evidence" value="ECO:0007669"/>
    <property type="project" value="TreeGrafter"/>
</dbReference>
<dbReference type="PRINTS" id="PR00463">
    <property type="entry name" value="EP450I"/>
</dbReference>
<evidence type="ECO:0000256" key="13">
    <source>
        <dbReference type="SAM" id="Phobius"/>
    </source>
</evidence>
<dbReference type="GO" id="GO:0006805">
    <property type="term" value="P:xenobiotic metabolic process"/>
    <property type="evidence" value="ECO:0007669"/>
    <property type="project" value="TreeGrafter"/>
</dbReference>
<dbReference type="SUPFAM" id="SSF48264">
    <property type="entry name" value="Cytochrome P450"/>
    <property type="match status" value="1"/>
</dbReference>
<evidence type="ECO:0000256" key="3">
    <source>
        <dbReference type="ARBA" id="ARBA00004406"/>
    </source>
</evidence>
<keyword evidence="13" id="KW-1133">Transmembrane helix</keyword>
<dbReference type="OrthoDB" id="2789670at2759"/>
<keyword evidence="7" id="KW-0256">Endoplasmic reticulum</keyword>
<comment type="cofactor">
    <cofactor evidence="1">
        <name>heme</name>
        <dbReference type="ChEBI" id="CHEBI:30413"/>
    </cofactor>
</comment>
<evidence type="ECO:0000313" key="15">
    <source>
        <dbReference type="Proteomes" id="UP000237246"/>
    </source>
</evidence>
<reference evidence="14 15" key="1">
    <citation type="submission" date="2018-01" db="EMBL/GenBank/DDBJ databases">
        <title>Comparison of the Chinese Bamboo Partridge and Red Junglefowl genome sequences highlights the importance of demography in genome evolution.</title>
        <authorList>
            <person name="Tiley G.P."/>
            <person name="Kimball R.T."/>
            <person name="Braun E.L."/>
            <person name="Burleigh J.G."/>
        </authorList>
    </citation>
    <scope>NUCLEOTIDE SEQUENCE [LARGE SCALE GENOMIC DNA]</scope>
    <source>
        <strain evidence="14">RTK389</strain>
        <tissue evidence="14">Blood</tissue>
    </source>
</reference>
<dbReference type="EMBL" id="PPHD01088793">
    <property type="protein sequence ID" value="POI20082.1"/>
    <property type="molecule type" value="Genomic_DNA"/>
</dbReference>
<evidence type="ECO:0000256" key="7">
    <source>
        <dbReference type="ARBA" id="ARBA00022824"/>
    </source>
</evidence>
<accession>A0A2P4S7I7</accession>
<dbReference type="GO" id="GO:0020037">
    <property type="term" value="F:heme binding"/>
    <property type="evidence" value="ECO:0007669"/>
    <property type="project" value="InterPro"/>
</dbReference>
<keyword evidence="11" id="KW-0503">Monooxygenase</keyword>
<keyword evidence="13" id="KW-0812">Transmembrane</keyword>
<dbReference type="EC" id="1.14.14.1" evidence="5"/>
<gene>
    <name evidence="14" type="ORF">CIB84_016172</name>
</gene>
<evidence type="ECO:0000256" key="11">
    <source>
        <dbReference type="ARBA" id="ARBA00023033"/>
    </source>
</evidence>
<organism evidence="14 15">
    <name type="scientific">Bambusicola thoracicus</name>
    <name type="common">Chinese bamboo-partridge</name>
    <name type="synonym">Perdix thoracica</name>
    <dbReference type="NCBI Taxonomy" id="9083"/>
    <lineage>
        <taxon>Eukaryota</taxon>
        <taxon>Metazoa</taxon>
        <taxon>Chordata</taxon>
        <taxon>Craniata</taxon>
        <taxon>Vertebrata</taxon>
        <taxon>Euteleostomi</taxon>
        <taxon>Archelosauria</taxon>
        <taxon>Archosauria</taxon>
        <taxon>Dinosauria</taxon>
        <taxon>Saurischia</taxon>
        <taxon>Theropoda</taxon>
        <taxon>Coelurosauria</taxon>
        <taxon>Aves</taxon>
        <taxon>Neognathae</taxon>
        <taxon>Galloanserae</taxon>
        <taxon>Galliformes</taxon>
        <taxon>Phasianidae</taxon>
        <taxon>Perdicinae</taxon>
        <taxon>Bambusicola</taxon>
    </lineage>
</organism>
<dbReference type="AlphaFoldDB" id="A0A2P4S7I7"/>
<evidence type="ECO:0000256" key="5">
    <source>
        <dbReference type="ARBA" id="ARBA00012109"/>
    </source>
</evidence>
<protein>
    <recommendedName>
        <fullName evidence="5">unspecific monooxygenase</fullName>
        <ecNumber evidence="5">1.14.14.1</ecNumber>
    </recommendedName>
</protein>
<evidence type="ECO:0000256" key="9">
    <source>
        <dbReference type="ARBA" id="ARBA00023002"/>
    </source>
</evidence>
<dbReference type="Gene3D" id="1.10.630.10">
    <property type="entry name" value="Cytochrome P450"/>
    <property type="match status" value="1"/>
</dbReference>
<evidence type="ECO:0000256" key="4">
    <source>
        <dbReference type="ARBA" id="ARBA00010617"/>
    </source>
</evidence>
<evidence type="ECO:0000256" key="6">
    <source>
        <dbReference type="ARBA" id="ARBA00022723"/>
    </source>
</evidence>
<dbReference type="InterPro" id="IPR050182">
    <property type="entry name" value="Cytochrome_P450_fam2"/>
</dbReference>
<feature type="transmembrane region" description="Helical" evidence="13">
    <location>
        <begin position="22"/>
        <end position="42"/>
    </location>
</feature>
<dbReference type="Pfam" id="PF00067">
    <property type="entry name" value="p450"/>
    <property type="match status" value="1"/>
</dbReference>
<evidence type="ECO:0000313" key="14">
    <source>
        <dbReference type="EMBL" id="POI20082.1"/>
    </source>
</evidence>
<dbReference type="GO" id="GO:0005506">
    <property type="term" value="F:iron ion binding"/>
    <property type="evidence" value="ECO:0007669"/>
    <property type="project" value="InterPro"/>
</dbReference>
<keyword evidence="6" id="KW-0479">Metal-binding</keyword>
<evidence type="ECO:0000256" key="8">
    <source>
        <dbReference type="ARBA" id="ARBA00022848"/>
    </source>
</evidence>
<dbReference type="Proteomes" id="UP000237246">
    <property type="component" value="Unassembled WGS sequence"/>
</dbReference>
<dbReference type="GO" id="GO:0016712">
    <property type="term" value="F:oxidoreductase activity, acting on paired donors, with incorporation or reduction of molecular oxygen, reduced flavin or flavoprotein as one donor, and incorporation of one atom of oxygen"/>
    <property type="evidence" value="ECO:0007669"/>
    <property type="project" value="UniProtKB-EC"/>
</dbReference>
<evidence type="ECO:0000256" key="2">
    <source>
        <dbReference type="ARBA" id="ARBA00004174"/>
    </source>
</evidence>
<keyword evidence="9" id="KW-0560">Oxidoreductase</keyword>
<evidence type="ECO:0000256" key="10">
    <source>
        <dbReference type="ARBA" id="ARBA00023004"/>
    </source>
</evidence>
<dbReference type="GO" id="GO:0005789">
    <property type="term" value="C:endoplasmic reticulum membrane"/>
    <property type="evidence" value="ECO:0007669"/>
    <property type="project" value="UniProtKB-SubCell"/>
</dbReference>
<dbReference type="PANTHER" id="PTHR24300:SF356">
    <property type="entry name" value="CYTOCHROME P450 2E1"/>
    <property type="match status" value="1"/>
</dbReference>
<dbReference type="InterPro" id="IPR036396">
    <property type="entry name" value="Cyt_P450_sf"/>
</dbReference>
<dbReference type="InterPro" id="IPR002401">
    <property type="entry name" value="Cyt_P450_E_grp-I"/>
</dbReference>
<name>A0A2P4S7I7_BAMTH</name>
<sequence>FLQEKDNSYFTVESLTRTTLDLFLAGTGTTSTTLRFALLILLKYPEIEGKRKGNTYLKIYSEPGVQSTVCVTIIGGNGP</sequence>
<keyword evidence="15" id="KW-1185">Reference proteome</keyword>
<evidence type="ECO:0000256" key="12">
    <source>
        <dbReference type="ARBA" id="ARBA00023136"/>
    </source>
</evidence>
<dbReference type="GO" id="GO:0019373">
    <property type="term" value="P:epoxygenase P450 pathway"/>
    <property type="evidence" value="ECO:0007669"/>
    <property type="project" value="TreeGrafter"/>
</dbReference>
<keyword evidence="10" id="KW-0408">Iron</keyword>
<feature type="non-terminal residue" evidence="14">
    <location>
        <position position="1"/>
    </location>
</feature>
<dbReference type="InterPro" id="IPR001128">
    <property type="entry name" value="Cyt_P450"/>
</dbReference>
<keyword evidence="8" id="KW-0492">Microsome</keyword>
<dbReference type="PANTHER" id="PTHR24300">
    <property type="entry name" value="CYTOCHROME P450 508A4-RELATED"/>
    <property type="match status" value="1"/>
</dbReference>
<evidence type="ECO:0000256" key="1">
    <source>
        <dbReference type="ARBA" id="ARBA00001971"/>
    </source>
</evidence>
<keyword evidence="12 13" id="KW-0472">Membrane</keyword>
<comment type="subcellular location">
    <subcellularLocation>
        <location evidence="3">Endoplasmic reticulum membrane</location>
        <topology evidence="3">Peripheral membrane protein</topology>
    </subcellularLocation>
    <subcellularLocation>
        <location evidence="2">Microsome membrane</location>
        <topology evidence="2">Peripheral membrane protein</topology>
    </subcellularLocation>
</comment>
<comment type="caution">
    <text evidence="14">The sequence shown here is derived from an EMBL/GenBank/DDBJ whole genome shotgun (WGS) entry which is preliminary data.</text>
</comment>
<proteinExistence type="inferred from homology"/>
<comment type="similarity">
    <text evidence="4">Belongs to the cytochrome P450 family.</text>
</comment>